<sequence>MNCKMSEHHVRFDAASASDPTNIEKQISFQKVGPKEILVHLGFLQIDHRYKITFSIPKTVLDIQGLVPDVNKCRSIEYTIMEFVESLNDYKFVLDFKAMCDNVVEEVINLNSSSKCKEVRIILRATVIGKGKGTPMVRKGVKSIEIMDHSESDN</sequence>
<accession>A0A6M2DQ37</accession>
<evidence type="ECO:0000256" key="1">
    <source>
        <dbReference type="ARBA" id="ARBA00035018"/>
    </source>
</evidence>
<protein>
    <recommendedName>
        <fullName evidence="2">Adipose-secreted signaling protein</fullName>
    </recommendedName>
</protein>
<proteinExistence type="inferred from homology"/>
<dbReference type="EMBL" id="GIIL01003231">
    <property type="protein sequence ID" value="NOV46957.1"/>
    <property type="molecule type" value="Transcribed_RNA"/>
</dbReference>
<name>A0A6M2DQ37_XENCH</name>
<dbReference type="AlphaFoldDB" id="A0A6M2DQ37"/>
<evidence type="ECO:0000313" key="3">
    <source>
        <dbReference type="EMBL" id="NOV46957.1"/>
    </source>
</evidence>
<dbReference type="PANTHER" id="PTHR13287">
    <property type="entry name" value="ADIPOSE-SECRETED SIGNALING PROTEIN"/>
    <property type="match status" value="1"/>
</dbReference>
<dbReference type="Pfam" id="PF15006">
    <property type="entry name" value="DUF4517"/>
    <property type="match status" value="1"/>
</dbReference>
<evidence type="ECO:0000256" key="2">
    <source>
        <dbReference type="ARBA" id="ARBA00035300"/>
    </source>
</evidence>
<dbReference type="PANTHER" id="PTHR13287:SF2">
    <property type="entry name" value="ADIPOSE-SECRETED SIGNALING PROTEIN"/>
    <property type="match status" value="1"/>
</dbReference>
<reference evidence="3" key="1">
    <citation type="submission" date="2020-03" db="EMBL/GenBank/DDBJ databases">
        <title>Transcriptomic Profiling of the Digestive Tract of the Rat Flea, Xenopsylla cheopis, Following Blood Feeding and Infection with Yersinia pestis.</title>
        <authorList>
            <person name="Bland D.M."/>
            <person name="Martens C.A."/>
            <person name="Virtaneva K."/>
            <person name="Kanakabandi K."/>
            <person name="Long D."/>
            <person name="Rosenke R."/>
            <person name="Saturday G.A."/>
            <person name="Hoyt F.H."/>
            <person name="Bruno D.P."/>
            <person name="Ribeiro J.M.C."/>
            <person name="Hinnebusch J."/>
        </authorList>
    </citation>
    <scope>NUCLEOTIDE SEQUENCE</scope>
</reference>
<dbReference type="InterPro" id="IPR026794">
    <property type="entry name" value="ADISSP"/>
</dbReference>
<comment type="similarity">
    <text evidence="1">Belongs to the ADISSP family.</text>
</comment>
<organism evidence="3">
    <name type="scientific">Xenopsylla cheopis</name>
    <name type="common">Oriental rat flea</name>
    <name type="synonym">Pulex cheopis</name>
    <dbReference type="NCBI Taxonomy" id="163159"/>
    <lineage>
        <taxon>Eukaryota</taxon>
        <taxon>Metazoa</taxon>
        <taxon>Ecdysozoa</taxon>
        <taxon>Arthropoda</taxon>
        <taxon>Hexapoda</taxon>
        <taxon>Insecta</taxon>
        <taxon>Pterygota</taxon>
        <taxon>Neoptera</taxon>
        <taxon>Endopterygota</taxon>
        <taxon>Siphonaptera</taxon>
        <taxon>Pulicidae</taxon>
        <taxon>Xenopsyllinae</taxon>
        <taxon>Xenopsylla</taxon>
    </lineage>
</organism>